<keyword evidence="2" id="KW-0719">Serine esterase</keyword>
<dbReference type="ESTHER" id="9pelo-b6vbj0">
    <property type="family name" value="Carb_B_Nematoda"/>
</dbReference>
<dbReference type="EC" id="3.1.1.-" evidence="4"/>
<dbReference type="Gene3D" id="3.40.50.1820">
    <property type="entry name" value="alpha/beta hydrolase"/>
    <property type="match status" value="1"/>
</dbReference>
<dbReference type="HOGENOM" id="CLU_006586_13_3_1"/>
<gene>
    <name evidence="7" type="ORF">Cbre_JD11.007</name>
</gene>
<feature type="region of interest" description="Disordered" evidence="5">
    <location>
        <begin position="53"/>
        <end position="74"/>
    </location>
</feature>
<reference evidence="7" key="1">
    <citation type="journal article" date="2008" name="Genome Res.">
        <title>Multigenome DNA sequence conservation identifies Hox cis-regulatory elements.</title>
        <authorList>
            <person name="Kuntz S.G."/>
            <person name="Schwarz E.M."/>
            <person name="DeModena J.A."/>
            <person name="De Buysscher T."/>
            <person name="Trout D."/>
            <person name="Shizuya H."/>
            <person name="Sternberg P.W."/>
            <person name="Wold B.J."/>
        </authorList>
    </citation>
    <scope>NUCLEOTIDE SEQUENCE</scope>
    <source>
        <strain evidence="7">CB5161</strain>
    </source>
</reference>
<comment type="similarity">
    <text evidence="1 4">Belongs to the type-B carboxylesterase/lipase family.</text>
</comment>
<dbReference type="InterPro" id="IPR029058">
    <property type="entry name" value="AB_hydrolase_fold"/>
</dbReference>
<dbReference type="PANTHER" id="PTHR45029">
    <property type="entry name" value="CARBOXYLIC ESTER HYDROLASE-RELATED"/>
    <property type="match status" value="1"/>
</dbReference>
<proteinExistence type="inferred from homology"/>
<dbReference type="InterPro" id="IPR043187">
    <property type="entry name" value="CM06B1-like"/>
</dbReference>
<feature type="compositionally biased region" description="Basic and acidic residues" evidence="5">
    <location>
        <begin position="53"/>
        <end position="67"/>
    </location>
</feature>
<evidence type="ECO:0000313" key="7">
    <source>
        <dbReference type="EMBL" id="ACI49083.1"/>
    </source>
</evidence>
<sequence length="544" mass="61946">MGGHLSHLERERNSEVFNATCGPIYGNIYRHGDKIVDGYLGIPFAKPPMRFKKPEPADAWKQPRDCTKYGPRSPQSGPFAEAIRFQKDDIPDESNCLTLNIFAPKWESEEFKESRPVMIYIHGGGFECSSSRDYCDYSLSGTLPLKDVVLVTMNYRIGILGFFSTGDDICLGNYALWDLTLGLKWVQKHIASFGGDPNNVTIFGQSAGAALVDLLALSPHSRDLFQRVIPMSGGSLCEYAVRTAQSQGNVCKQFARHLGYDGNDSESLFNWMRSKPIEEIQNMNGFRVPASGILAYTPNLDGDFFPKPLDQLRKEAPKKSIMLGFTEHEGLFFEFLTRDPTPPLEALEAYIAEYYKEDTNENFEQIREKIFELYTHGIDKSDEMKVKESVINFVGDALFTAGIFENAKSCSNHGNDVWLYIFDYCEPEGFGPQKEFMTFVATTHCTDLRYILGEGLYSEFKPTEEEKEMIDKMTTMYSNFAKYGNPNDNGCTDFEPYSTSQPRRHYRISYPNGTMRSDYQQKRMEFLEGIRKNNRNLETVVHGR</sequence>
<evidence type="ECO:0000259" key="6">
    <source>
        <dbReference type="Pfam" id="PF00135"/>
    </source>
</evidence>
<evidence type="ECO:0000256" key="5">
    <source>
        <dbReference type="SAM" id="MobiDB-lite"/>
    </source>
</evidence>
<accession>B6VBJ0</accession>
<dbReference type="PROSITE" id="PS00122">
    <property type="entry name" value="CARBOXYLESTERASE_B_1"/>
    <property type="match status" value="1"/>
</dbReference>
<evidence type="ECO:0000256" key="3">
    <source>
        <dbReference type="ARBA" id="ARBA00022801"/>
    </source>
</evidence>
<dbReference type="EMBL" id="FJ362363">
    <property type="protein sequence ID" value="ACI49083.1"/>
    <property type="molecule type" value="Genomic_DNA"/>
</dbReference>
<name>B6VBJ0_CAEBE</name>
<dbReference type="InterPro" id="IPR002018">
    <property type="entry name" value="CarbesteraseB"/>
</dbReference>
<dbReference type="GO" id="GO:0052689">
    <property type="term" value="F:carboxylic ester hydrolase activity"/>
    <property type="evidence" value="ECO:0007669"/>
    <property type="project" value="UniProtKB-KW"/>
</dbReference>
<feature type="domain" description="Carboxylesterase type B" evidence="6">
    <location>
        <begin position="15"/>
        <end position="526"/>
    </location>
</feature>
<dbReference type="SUPFAM" id="SSF53474">
    <property type="entry name" value="alpha/beta-Hydrolases"/>
    <property type="match status" value="1"/>
</dbReference>
<organism evidence="7">
    <name type="scientific">Caenorhabditis brenneri</name>
    <name type="common">Nematode worm</name>
    <dbReference type="NCBI Taxonomy" id="135651"/>
    <lineage>
        <taxon>Eukaryota</taxon>
        <taxon>Metazoa</taxon>
        <taxon>Ecdysozoa</taxon>
        <taxon>Nematoda</taxon>
        <taxon>Chromadorea</taxon>
        <taxon>Rhabditida</taxon>
        <taxon>Rhabditina</taxon>
        <taxon>Rhabditomorpha</taxon>
        <taxon>Rhabditoidea</taxon>
        <taxon>Rhabditidae</taxon>
        <taxon>Peloderinae</taxon>
        <taxon>Caenorhabditis</taxon>
    </lineage>
</organism>
<dbReference type="AlphaFoldDB" id="B6VBJ0"/>
<dbReference type="InterPro" id="IPR019826">
    <property type="entry name" value="Carboxylesterase_B_AS"/>
</dbReference>
<dbReference type="Pfam" id="PF00135">
    <property type="entry name" value="COesterase"/>
    <property type="match status" value="1"/>
</dbReference>
<evidence type="ECO:0000256" key="1">
    <source>
        <dbReference type="ARBA" id="ARBA00005964"/>
    </source>
</evidence>
<keyword evidence="3 4" id="KW-0378">Hydrolase</keyword>
<protein>
    <recommendedName>
        <fullName evidence="4">Carboxylic ester hydrolase</fullName>
        <ecNumber evidence="4">3.1.1.-</ecNumber>
    </recommendedName>
</protein>
<dbReference type="PANTHER" id="PTHR45029:SF7">
    <property type="entry name" value="CARBOXYLIC ESTER HYDROLASE"/>
    <property type="match status" value="1"/>
</dbReference>
<evidence type="ECO:0000256" key="4">
    <source>
        <dbReference type="RuleBase" id="RU361235"/>
    </source>
</evidence>
<evidence type="ECO:0000256" key="2">
    <source>
        <dbReference type="ARBA" id="ARBA00022487"/>
    </source>
</evidence>